<evidence type="ECO:0008006" key="3">
    <source>
        <dbReference type="Google" id="ProtNLM"/>
    </source>
</evidence>
<dbReference type="HOGENOM" id="CLU_041942_1_0_1"/>
<organism evidence="1 2">
    <name type="scientific">Jaapia argillacea MUCL 33604</name>
    <dbReference type="NCBI Taxonomy" id="933084"/>
    <lineage>
        <taxon>Eukaryota</taxon>
        <taxon>Fungi</taxon>
        <taxon>Dikarya</taxon>
        <taxon>Basidiomycota</taxon>
        <taxon>Agaricomycotina</taxon>
        <taxon>Agaricomycetes</taxon>
        <taxon>Agaricomycetidae</taxon>
        <taxon>Jaapiales</taxon>
        <taxon>Jaapiaceae</taxon>
        <taxon>Jaapia</taxon>
    </lineage>
</organism>
<proteinExistence type="predicted"/>
<accession>A0A067QF44</accession>
<name>A0A067QF44_9AGAM</name>
<sequence length="327" mass="36714">MDRCPPEIWLNIFNLACDDGGYTGCSLSLVSRCMYTLSKLVRYRSVALHGLRRMRSFATVMEGTPLELRRVRQLYISFRDPPLKTITGSDKPVDLEESQQRTTDAWKCAEAIYQILPSVLSAVAHSLESLTLVTCDDRPFALSPIPLPNILELTIYGIHEVSAWESDPVSLHPLPTLRRLHLEGRTRDAVVTLVDLAPNLTHIQLSSIEQGSSIRAVIKQFHSRDVADHGNLSLSTTRPSARRILLQPRTPRTFGCGLAYSHHFRRMRDLMDAASSDPFGIVTVLESKRDPGMGEELDQEAKDFWLDRIDGGQGCWKEPEISQHGAK</sequence>
<evidence type="ECO:0000313" key="1">
    <source>
        <dbReference type="EMBL" id="KDQ62127.1"/>
    </source>
</evidence>
<dbReference type="OrthoDB" id="2748701at2759"/>
<protein>
    <recommendedName>
        <fullName evidence="3">F-box domain-containing protein</fullName>
    </recommendedName>
</protein>
<keyword evidence="2" id="KW-1185">Reference proteome</keyword>
<reference evidence="2" key="1">
    <citation type="journal article" date="2014" name="Proc. Natl. Acad. Sci. U.S.A.">
        <title>Extensive sampling of basidiomycete genomes demonstrates inadequacy of the white-rot/brown-rot paradigm for wood decay fungi.</title>
        <authorList>
            <person name="Riley R."/>
            <person name="Salamov A.A."/>
            <person name="Brown D.W."/>
            <person name="Nagy L.G."/>
            <person name="Floudas D."/>
            <person name="Held B.W."/>
            <person name="Levasseur A."/>
            <person name="Lombard V."/>
            <person name="Morin E."/>
            <person name="Otillar R."/>
            <person name="Lindquist E.A."/>
            <person name="Sun H."/>
            <person name="LaButti K.M."/>
            <person name="Schmutz J."/>
            <person name="Jabbour D."/>
            <person name="Luo H."/>
            <person name="Baker S.E."/>
            <person name="Pisabarro A.G."/>
            <person name="Walton J.D."/>
            <person name="Blanchette R.A."/>
            <person name="Henrissat B."/>
            <person name="Martin F."/>
            <person name="Cullen D."/>
            <person name="Hibbett D.S."/>
            <person name="Grigoriev I.V."/>
        </authorList>
    </citation>
    <scope>NUCLEOTIDE SEQUENCE [LARGE SCALE GENOMIC DNA]</scope>
    <source>
        <strain evidence="2">MUCL 33604</strain>
    </source>
</reference>
<evidence type="ECO:0000313" key="2">
    <source>
        <dbReference type="Proteomes" id="UP000027265"/>
    </source>
</evidence>
<dbReference type="EMBL" id="KL197711">
    <property type="protein sequence ID" value="KDQ62127.1"/>
    <property type="molecule type" value="Genomic_DNA"/>
</dbReference>
<dbReference type="Proteomes" id="UP000027265">
    <property type="component" value="Unassembled WGS sequence"/>
</dbReference>
<dbReference type="AlphaFoldDB" id="A0A067QF44"/>
<dbReference type="InParanoid" id="A0A067QF44"/>
<dbReference type="SUPFAM" id="SSF52047">
    <property type="entry name" value="RNI-like"/>
    <property type="match status" value="1"/>
</dbReference>
<gene>
    <name evidence="1" type="ORF">JAAARDRAFT_30033</name>
</gene>